<feature type="signal peptide" evidence="1">
    <location>
        <begin position="1"/>
        <end position="28"/>
    </location>
</feature>
<evidence type="ECO:0000313" key="2">
    <source>
        <dbReference type="EMBL" id="KAL3307684.1"/>
    </source>
</evidence>
<keyword evidence="3" id="KW-1185">Reference proteome</keyword>
<dbReference type="EMBL" id="JBJKFK010006731">
    <property type="protein sequence ID" value="KAL3307684.1"/>
    <property type="molecule type" value="Genomic_DNA"/>
</dbReference>
<comment type="caution">
    <text evidence="2">The sequence shown here is derived from an EMBL/GenBank/DDBJ whole genome shotgun (WGS) entry which is preliminary data.</text>
</comment>
<feature type="non-terminal residue" evidence="2">
    <location>
        <position position="1"/>
    </location>
</feature>
<name>A0ABD2PK69_9PLAT</name>
<feature type="chain" id="PRO_5044876162" evidence="1">
    <location>
        <begin position="29"/>
        <end position="99"/>
    </location>
</feature>
<accession>A0ABD2PK69</accession>
<reference evidence="2 3" key="1">
    <citation type="submission" date="2024-11" db="EMBL/GenBank/DDBJ databases">
        <title>Adaptive evolution of stress response genes in parasites aligns with host niche diversity.</title>
        <authorList>
            <person name="Hahn C."/>
            <person name="Resl P."/>
        </authorList>
    </citation>
    <scope>NUCLEOTIDE SEQUENCE [LARGE SCALE GENOMIC DNA]</scope>
    <source>
        <strain evidence="2">EGGRZ-B1_66</strain>
        <tissue evidence="2">Body</tissue>
    </source>
</reference>
<protein>
    <submittedName>
        <fullName evidence="2">Uncharacterized protein</fullName>
    </submittedName>
</protein>
<gene>
    <name evidence="2" type="ORF">Ciccas_013797</name>
</gene>
<evidence type="ECO:0000256" key="1">
    <source>
        <dbReference type="SAM" id="SignalP"/>
    </source>
</evidence>
<proteinExistence type="predicted"/>
<evidence type="ECO:0000313" key="3">
    <source>
        <dbReference type="Proteomes" id="UP001626550"/>
    </source>
</evidence>
<feature type="non-terminal residue" evidence="2">
    <location>
        <position position="99"/>
    </location>
</feature>
<dbReference type="Proteomes" id="UP001626550">
    <property type="component" value="Unassembled WGS sequence"/>
</dbReference>
<keyword evidence="1" id="KW-0732">Signal</keyword>
<dbReference type="AlphaFoldDB" id="A0ABD2PK69"/>
<organism evidence="2 3">
    <name type="scientific">Cichlidogyrus casuarinus</name>
    <dbReference type="NCBI Taxonomy" id="1844966"/>
    <lineage>
        <taxon>Eukaryota</taxon>
        <taxon>Metazoa</taxon>
        <taxon>Spiralia</taxon>
        <taxon>Lophotrochozoa</taxon>
        <taxon>Platyhelminthes</taxon>
        <taxon>Monogenea</taxon>
        <taxon>Monopisthocotylea</taxon>
        <taxon>Dactylogyridea</taxon>
        <taxon>Ancyrocephalidae</taxon>
        <taxon>Cichlidogyrus</taxon>
    </lineage>
</organism>
<sequence>GVILIFLFAPFLMLICVGLFTSTGLAEAVVCGPMAEPSRGSTMNLDFIYRFVVNSDGLITRNYAWAQNLQPIDALWRRCANQSMITAFGGARLKLPIDD</sequence>